<evidence type="ECO:0000313" key="5">
    <source>
        <dbReference type="Proteomes" id="UP000005408"/>
    </source>
</evidence>
<dbReference type="GO" id="GO:0006509">
    <property type="term" value="P:membrane protein ectodomain proteolysis"/>
    <property type="evidence" value="ECO:0007669"/>
    <property type="project" value="TreeGrafter"/>
</dbReference>
<dbReference type="AlphaFoldDB" id="A0A8W8NU99"/>
<dbReference type="EnsemblMetazoa" id="G7263.1">
    <property type="protein sequence ID" value="G7263.1:cds"/>
    <property type="gene ID" value="G7263"/>
</dbReference>
<evidence type="ECO:0000256" key="1">
    <source>
        <dbReference type="SAM" id="MobiDB-lite"/>
    </source>
</evidence>
<evidence type="ECO:0000313" key="4">
    <source>
        <dbReference type="EnsemblMetazoa" id="G7263.1:cds"/>
    </source>
</evidence>
<reference evidence="4" key="1">
    <citation type="submission" date="2022-08" db="UniProtKB">
        <authorList>
            <consortium name="EnsemblMetazoa"/>
        </authorList>
    </citation>
    <scope>IDENTIFICATION</scope>
    <source>
        <strain evidence="4">05x7-T-G4-1.051#20</strain>
    </source>
</reference>
<evidence type="ECO:0000259" key="3">
    <source>
        <dbReference type="Pfam" id="PF21299"/>
    </source>
</evidence>
<organism evidence="4 5">
    <name type="scientific">Magallana gigas</name>
    <name type="common">Pacific oyster</name>
    <name type="synonym">Crassostrea gigas</name>
    <dbReference type="NCBI Taxonomy" id="29159"/>
    <lineage>
        <taxon>Eukaryota</taxon>
        <taxon>Metazoa</taxon>
        <taxon>Spiralia</taxon>
        <taxon>Lophotrochozoa</taxon>
        <taxon>Mollusca</taxon>
        <taxon>Bivalvia</taxon>
        <taxon>Autobranchia</taxon>
        <taxon>Pteriomorphia</taxon>
        <taxon>Ostreida</taxon>
        <taxon>Ostreoidea</taxon>
        <taxon>Ostreidae</taxon>
        <taxon>Magallana</taxon>
    </lineage>
</organism>
<evidence type="ECO:0000256" key="2">
    <source>
        <dbReference type="SAM" id="Phobius"/>
    </source>
</evidence>
<accession>A0A8W8NU99</accession>
<dbReference type="PANTHER" id="PTHR45702:SF2">
    <property type="entry name" value="KUZBANIAN, ISOFORM A"/>
    <property type="match status" value="1"/>
</dbReference>
<keyword evidence="2" id="KW-1133">Transmembrane helix</keyword>
<keyword evidence="2" id="KW-0812">Transmembrane</keyword>
<feature type="region of interest" description="Disordered" evidence="1">
    <location>
        <begin position="194"/>
        <end position="243"/>
    </location>
</feature>
<feature type="transmembrane region" description="Helical" evidence="2">
    <location>
        <begin position="148"/>
        <end position="167"/>
    </location>
</feature>
<keyword evidence="2" id="KW-0472">Membrane</keyword>
<dbReference type="GO" id="GO:0007219">
    <property type="term" value="P:Notch signaling pathway"/>
    <property type="evidence" value="ECO:0007669"/>
    <property type="project" value="TreeGrafter"/>
</dbReference>
<dbReference type="InterPro" id="IPR049038">
    <property type="entry name" value="ADAM10_Cys-rich"/>
</dbReference>
<name>A0A8W8NU99_MAGGI</name>
<protein>
    <recommendedName>
        <fullName evidence="3">ADAM10 cysteine-rich domain-containing protein</fullName>
    </recommendedName>
</protein>
<proteinExistence type="predicted"/>
<dbReference type="GO" id="GO:0004222">
    <property type="term" value="F:metalloendopeptidase activity"/>
    <property type="evidence" value="ECO:0007669"/>
    <property type="project" value="TreeGrafter"/>
</dbReference>
<feature type="domain" description="ADAM10 cysteine-rich" evidence="3">
    <location>
        <begin position="48"/>
        <end position="117"/>
    </location>
</feature>
<keyword evidence="5" id="KW-1185">Reference proteome</keyword>
<dbReference type="Proteomes" id="UP000005408">
    <property type="component" value="Unassembled WGS sequence"/>
</dbReference>
<sequence length="243" mass="26916">MASLVCQQGFCTGSLCLKVGTPEDGISPGDWEECFVTLPGDLTVQQMEQLCYLACKKKNDSDDTCYATNQNLDSSNALYALLQDVNQRKQSSGGIKLTAGSPCNNYQGYCDVFSRCRGVDNEGPLQRLKNLIFNEKTLANIKNWIIEYWWAVLLMAIGLILFMGLFIKFCAVHTPSSNPNAKPALKLTDTLRRRRRQPEQQYRAQGPSGPPPPYSAQGGQPQGHRKGAGAKGGRYNNLEMRKV</sequence>
<dbReference type="InterPro" id="IPR051489">
    <property type="entry name" value="ADAM_Metalloproteinase"/>
</dbReference>
<dbReference type="GO" id="GO:0005886">
    <property type="term" value="C:plasma membrane"/>
    <property type="evidence" value="ECO:0007669"/>
    <property type="project" value="TreeGrafter"/>
</dbReference>
<dbReference type="Pfam" id="PF21299">
    <property type="entry name" value="ADAM10_Cys-rich"/>
    <property type="match status" value="1"/>
</dbReference>
<dbReference type="PANTHER" id="PTHR45702">
    <property type="entry name" value="ADAM10/ADAM17 METALLOPEPTIDASE FAMILY MEMBER"/>
    <property type="match status" value="1"/>
</dbReference>